<name>A0A1H8VI55_9PSEU</name>
<evidence type="ECO:0000259" key="1">
    <source>
        <dbReference type="Pfam" id="PF13577"/>
    </source>
</evidence>
<dbReference type="Gene3D" id="3.10.450.50">
    <property type="match status" value="1"/>
</dbReference>
<dbReference type="InterPro" id="IPR032710">
    <property type="entry name" value="NTF2-like_dom_sf"/>
</dbReference>
<dbReference type="STRING" id="394193.SAMN04489732_10470"/>
<proteinExistence type="predicted"/>
<accession>A0A1H8VI55</accession>
<organism evidence="2 3">
    <name type="scientific">Amycolatopsis saalfeldensis</name>
    <dbReference type="NCBI Taxonomy" id="394193"/>
    <lineage>
        <taxon>Bacteria</taxon>
        <taxon>Bacillati</taxon>
        <taxon>Actinomycetota</taxon>
        <taxon>Actinomycetes</taxon>
        <taxon>Pseudonocardiales</taxon>
        <taxon>Pseudonocardiaceae</taxon>
        <taxon>Amycolatopsis</taxon>
    </lineage>
</organism>
<reference evidence="3" key="1">
    <citation type="submission" date="2016-10" db="EMBL/GenBank/DDBJ databases">
        <authorList>
            <person name="Varghese N."/>
            <person name="Submissions S."/>
        </authorList>
    </citation>
    <scope>NUCLEOTIDE SEQUENCE [LARGE SCALE GENOMIC DNA]</scope>
    <source>
        <strain evidence="3">DSM 44993</strain>
    </source>
</reference>
<evidence type="ECO:0000313" key="2">
    <source>
        <dbReference type="EMBL" id="SEP15051.1"/>
    </source>
</evidence>
<dbReference type="Pfam" id="PF13577">
    <property type="entry name" value="SnoaL_4"/>
    <property type="match status" value="1"/>
</dbReference>
<dbReference type="AlphaFoldDB" id="A0A1H8VI55"/>
<dbReference type="Proteomes" id="UP000198582">
    <property type="component" value="Unassembled WGS sequence"/>
</dbReference>
<evidence type="ECO:0000313" key="3">
    <source>
        <dbReference type="Proteomes" id="UP000198582"/>
    </source>
</evidence>
<dbReference type="EMBL" id="FOEF01000004">
    <property type="protein sequence ID" value="SEP15051.1"/>
    <property type="molecule type" value="Genomic_DNA"/>
</dbReference>
<protein>
    <submittedName>
        <fullName evidence="2">SnoaL-like domain-containing protein</fullName>
    </submittedName>
</protein>
<dbReference type="RefSeq" id="WP_177231280.1">
    <property type="nucleotide sequence ID" value="NZ_FOEF01000004.1"/>
</dbReference>
<dbReference type="SUPFAM" id="SSF54427">
    <property type="entry name" value="NTF2-like"/>
    <property type="match status" value="1"/>
</dbReference>
<feature type="domain" description="SnoaL-like" evidence="1">
    <location>
        <begin position="4"/>
        <end position="122"/>
    </location>
</feature>
<keyword evidence="3" id="KW-1185">Reference proteome</keyword>
<dbReference type="InterPro" id="IPR037401">
    <property type="entry name" value="SnoaL-like"/>
</dbReference>
<gene>
    <name evidence="2" type="ORF">SAMN04489732_10470</name>
</gene>
<sequence>MSSEITEITQLVLHERQGRDRGWWDQMRSCFHDDATVRLSWFRGSGAGFVAESEKMAGRGDTAVHRLSPPVVHCRGDRALAEVPAVIEMRTVLDGTEVDLASAARLNYRVERRGGRWLLASLDPVYERDSLTAAHPGVRLDVGPADLAEYRPSYRFLSYLLSRRGYTIGDDLYGDDRPDQATAFYDDARNWLGG</sequence>